<accession>A0A8X7BMC3</accession>
<protein>
    <submittedName>
        <fullName evidence="1">Uncharacterized protein</fullName>
    </submittedName>
</protein>
<organism evidence="1 2">
    <name type="scientific">Trichonephila inaurata madagascariensis</name>
    <dbReference type="NCBI Taxonomy" id="2747483"/>
    <lineage>
        <taxon>Eukaryota</taxon>
        <taxon>Metazoa</taxon>
        <taxon>Ecdysozoa</taxon>
        <taxon>Arthropoda</taxon>
        <taxon>Chelicerata</taxon>
        <taxon>Arachnida</taxon>
        <taxon>Araneae</taxon>
        <taxon>Araneomorphae</taxon>
        <taxon>Entelegynae</taxon>
        <taxon>Araneoidea</taxon>
        <taxon>Nephilidae</taxon>
        <taxon>Trichonephila</taxon>
        <taxon>Trichonephila inaurata</taxon>
    </lineage>
</organism>
<name>A0A8X7BMC3_9ARAC</name>
<proteinExistence type="predicted"/>
<keyword evidence="2" id="KW-1185">Reference proteome</keyword>
<dbReference type="AlphaFoldDB" id="A0A8X7BMC3"/>
<sequence length="99" mass="11541">MENANLWLLTRGQLSVTQSRHIDGAIEQSYRKQDSNFIQEMGMLLIAGTVQIYLYWGKYGSYSQTRHLSREARSKKTPTCPVKRESQERLQNSRIFLMA</sequence>
<evidence type="ECO:0000313" key="1">
    <source>
        <dbReference type="EMBL" id="GFY37381.1"/>
    </source>
</evidence>
<comment type="caution">
    <text evidence="1">The sequence shown here is derived from an EMBL/GenBank/DDBJ whole genome shotgun (WGS) entry which is preliminary data.</text>
</comment>
<reference evidence="1" key="1">
    <citation type="submission" date="2020-08" db="EMBL/GenBank/DDBJ databases">
        <title>Multicomponent nature underlies the extraordinary mechanical properties of spider dragline silk.</title>
        <authorList>
            <person name="Kono N."/>
            <person name="Nakamura H."/>
            <person name="Mori M."/>
            <person name="Yoshida Y."/>
            <person name="Ohtoshi R."/>
            <person name="Malay A.D."/>
            <person name="Moran D.A.P."/>
            <person name="Tomita M."/>
            <person name="Numata K."/>
            <person name="Arakawa K."/>
        </authorList>
    </citation>
    <scope>NUCLEOTIDE SEQUENCE</scope>
</reference>
<dbReference type="Proteomes" id="UP000886998">
    <property type="component" value="Unassembled WGS sequence"/>
</dbReference>
<evidence type="ECO:0000313" key="2">
    <source>
        <dbReference type="Proteomes" id="UP000886998"/>
    </source>
</evidence>
<gene>
    <name evidence="1" type="ORF">TNIN_424781</name>
</gene>
<dbReference type="EMBL" id="BMAV01000278">
    <property type="protein sequence ID" value="GFY37381.1"/>
    <property type="molecule type" value="Genomic_DNA"/>
</dbReference>